<dbReference type="SUPFAM" id="SSF53167">
    <property type="entry name" value="Purine and uridine phosphorylases"/>
    <property type="match status" value="1"/>
</dbReference>
<proteinExistence type="predicted"/>
<dbReference type="PANTHER" id="PTHR46082">
    <property type="entry name" value="ATP/GTP-BINDING PROTEIN-RELATED"/>
    <property type="match status" value="1"/>
</dbReference>
<dbReference type="InterPro" id="IPR053137">
    <property type="entry name" value="NLR-like"/>
</dbReference>
<dbReference type="HOGENOM" id="CLU_252876_0_0_1"/>
<dbReference type="InterPro" id="IPR056884">
    <property type="entry name" value="NPHP3-like_N"/>
</dbReference>
<reference evidence="4 5" key="1">
    <citation type="submission" date="2011-06" db="EMBL/GenBank/DDBJ databases">
        <title>The Genome Sequence of Fusarium oxysporum FOSC 3-a.</title>
        <authorList>
            <consortium name="The Broad Institute Genome Sequencing Platform"/>
            <person name="Ma L.-J."/>
            <person name="Gale L.R."/>
            <person name="Schwartz D.C."/>
            <person name="Zhou S."/>
            <person name="Corby-Kistler H."/>
            <person name="Young S.K."/>
            <person name="Zeng Q."/>
            <person name="Gargeya S."/>
            <person name="Fitzgerald M."/>
            <person name="Haas B."/>
            <person name="Abouelleil A."/>
            <person name="Alvarado L."/>
            <person name="Arachchi H.M."/>
            <person name="Berlin A."/>
            <person name="Brown A."/>
            <person name="Chapman S.B."/>
            <person name="Chen Z."/>
            <person name="Dunbar C."/>
            <person name="Freedman E."/>
            <person name="Gearin G."/>
            <person name="Gellesch M."/>
            <person name="Goldberg J."/>
            <person name="Griggs A."/>
            <person name="Gujja S."/>
            <person name="Heiman D."/>
            <person name="Howarth C."/>
            <person name="Larson L."/>
            <person name="Lui A."/>
            <person name="MacDonald P.J.P."/>
            <person name="Mehta T."/>
            <person name="Montmayeur A."/>
            <person name="Murphy C."/>
            <person name="Neiman D."/>
            <person name="Pearson M."/>
            <person name="Priest M."/>
            <person name="Roberts A."/>
            <person name="Saif S."/>
            <person name="Shea T."/>
            <person name="Shenoy N."/>
            <person name="Sisk P."/>
            <person name="Stolte C."/>
            <person name="Sykes S."/>
            <person name="Wortman J."/>
            <person name="Nusbaum C."/>
            <person name="Birren B."/>
        </authorList>
    </citation>
    <scope>NUCLEOTIDE SEQUENCE [LARGE SCALE GENOMIC DNA]</scope>
    <source>
        <strain evidence="5">FOSC 3-a</strain>
    </source>
</reference>
<gene>
    <name evidence="4" type="ORF">FOYG_14899</name>
</gene>
<feature type="compositionally biased region" description="Basic and acidic residues" evidence="2">
    <location>
        <begin position="231"/>
        <end position="241"/>
    </location>
</feature>
<dbReference type="GO" id="GO:0003824">
    <property type="term" value="F:catalytic activity"/>
    <property type="evidence" value="ECO:0007669"/>
    <property type="project" value="InterPro"/>
</dbReference>
<protein>
    <recommendedName>
        <fullName evidence="3">Nephrocystin 3-like N-terminal domain-containing protein</fullName>
    </recommendedName>
</protein>
<dbReference type="InterPro" id="IPR035994">
    <property type="entry name" value="Nucleoside_phosphorylase_sf"/>
</dbReference>
<evidence type="ECO:0000259" key="3">
    <source>
        <dbReference type="Pfam" id="PF24883"/>
    </source>
</evidence>
<name>W9HP91_FUSOX</name>
<evidence type="ECO:0000256" key="2">
    <source>
        <dbReference type="SAM" id="MobiDB-lite"/>
    </source>
</evidence>
<feature type="domain" description="Nephrocystin 3-like N-terminal" evidence="3">
    <location>
        <begin position="1040"/>
        <end position="1203"/>
    </location>
</feature>
<dbReference type="PANTHER" id="PTHR46082:SF11">
    <property type="entry name" value="AAA+ ATPASE DOMAIN-CONTAINING PROTEIN-RELATED"/>
    <property type="match status" value="1"/>
</dbReference>
<evidence type="ECO:0000313" key="5">
    <source>
        <dbReference type="Proteomes" id="UP000030753"/>
    </source>
</evidence>
<keyword evidence="1" id="KW-0677">Repeat</keyword>
<dbReference type="GO" id="GO:0009116">
    <property type="term" value="P:nucleoside metabolic process"/>
    <property type="evidence" value="ECO:0007669"/>
    <property type="project" value="InterPro"/>
</dbReference>
<evidence type="ECO:0000256" key="1">
    <source>
        <dbReference type="ARBA" id="ARBA00022737"/>
    </source>
</evidence>
<dbReference type="Proteomes" id="UP000030753">
    <property type="component" value="Unassembled WGS sequence"/>
</dbReference>
<sequence>MVNNPAHADTVGPIQYLATECIDLFSDALRGYAKGLGTVSNEENSQQYRENSHEDLHRIISRLAECHEAFEAWLSFASVFAESDKCLEYRIRTHKATQDIIIRLLEVLRQNLFFVSCELTQKVPDLDEDSVVSIALAATADVLRDLNKLVLVIRQSSRSSALTVARNFANVHSGLKHFESLVLVALEALYPNIPESLRKHLCNTLTDRYARLEYDAHRRGQKRKRYSAQVHHVEGTKDQKKSQPAQQGHLKKMEIPIQSLGTQEVPEMPQEALLSSIDTKEFSRNLAPEHRGTPRSIRTLSVYNADTTIHEPELPRLQDMKTEVECDWCGKMLDRSMLDNNSWSTSGRLHYRNDLKPWPCLSEACGDSRPSFSSRKEFFNHMRSRHAAWLQTFYQEPMWVCDSHGEMVLEDNDSFEPQGTFEDRLSPHLKIQPTYVFSSTWELERHISLLHHSEDRTMEPRLVDNLGEVFLTSEVTDSDVCPLCWLVLRDRVPMSSDEAHGDSTSTLRSGKQLKVDKKATVTFDDDAKQASDADHHDLHHGNHDDFKIELHVANHLQYLMVLSLRLAEAMNDESSQVTGGSGSKLINECSSVDKSGINEDTFSEGGLIYLSDIELEELQKIRDANEATEIAMLAAESPSYGSDSPLSTLTVSRDNVAFDSKEYTVGWICAIPLEMDAARGMLDKIHPRISRRDHNDHNDYILGEIHGHKIVIACLPVGEYGSSSAASVARDLLLTFESIHTCLLVGIGSGAPSPQHDIRLGDVVIGQPSATTGGVVQYDPGKSLSQDTFQPTSTHNTTPQLLITALARLEATHMTTDSRVPEFLAQLVTKSPEGMKSRFKHPETANDLLYEPNYNHANPEDGTCEKCDESKICRREERQDIDPYFHYGIIASGNHIVKDGKTREFLSQQFNALCFDMEAAGMLDLPCLVIRGICDYADSHRNKMWQGYAAATAAAFAKELMLFVTPNQVLQQKKLQTDHVSIAKDNLEALMVTSNEKGYMEEPVNNRPIDLYTVLNARYDSEDVRNSPRCQAGTRLRILETIEQWAVQGMSQPVFWLIGPTGTGKSTIARSIVDALDKDKRLAAGYFFKRGDEDRNDTNRLFSTLAMQFADNVSSFKESLRKELEGLDKDAVDKMDLETQFQKLLLCPLENLQLDEKDHLERTIIIDALDECERPEKFLRLLELFSKLCTTSKFCLRVLITSRSTPEIVEAFESHLRNGTVHTLELHRKFAEDTKADIRKFLKTSFEDIRHRRRVQQYPWPNIEELDRLVELSTTPEPLFIYAATLCRFVSDEQRGPTRQLTIWLKQGNKSQLQQIYTPILDQAFVGFDEEEFSQKLRFLGAITLSKKPLSAKALAIILGIDLYDISWWLPRLYAVLHAPPRLDEPIELVHTSFRDFLVSSDDLGSHKYQINAAEIHANLAKGG</sequence>
<evidence type="ECO:0000313" key="4">
    <source>
        <dbReference type="EMBL" id="EWY82810.1"/>
    </source>
</evidence>
<organism evidence="4 5">
    <name type="scientific">Fusarium oxysporum NRRL 32931</name>
    <dbReference type="NCBI Taxonomy" id="660029"/>
    <lineage>
        <taxon>Eukaryota</taxon>
        <taxon>Fungi</taxon>
        <taxon>Dikarya</taxon>
        <taxon>Ascomycota</taxon>
        <taxon>Pezizomycotina</taxon>
        <taxon>Sordariomycetes</taxon>
        <taxon>Hypocreomycetidae</taxon>
        <taxon>Hypocreales</taxon>
        <taxon>Nectriaceae</taxon>
        <taxon>Fusarium</taxon>
        <taxon>Fusarium oxysporum species complex</taxon>
    </lineage>
</organism>
<dbReference type="Pfam" id="PF24883">
    <property type="entry name" value="NPHP3_N"/>
    <property type="match status" value="1"/>
</dbReference>
<dbReference type="Gene3D" id="3.40.50.300">
    <property type="entry name" value="P-loop containing nucleotide triphosphate hydrolases"/>
    <property type="match status" value="1"/>
</dbReference>
<feature type="region of interest" description="Disordered" evidence="2">
    <location>
        <begin position="220"/>
        <end position="250"/>
    </location>
</feature>
<dbReference type="Gene3D" id="3.40.50.1580">
    <property type="entry name" value="Nucleoside phosphorylase domain"/>
    <property type="match status" value="1"/>
</dbReference>
<dbReference type="EMBL" id="JH717848">
    <property type="protein sequence ID" value="EWY82810.1"/>
    <property type="molecule type" value="Genomic_DNA"/>
</dbReference>
<dbReference type="InterPro" id="IPR027417">
    <property type="entry name" value="P-loop_NTPase"/>
</dbReference>
<dbReference type="SUPFAM" id="SSF52540">
    <property type="entry name" value="P-loop containing nucleoside triphosphate hydrolases"/>
    <property type="match status" value="1"/>
</dbReference>
<accession>W9HP91</accession>
<dbReference type="OrthoDB" id="1577640at2759"/>